<evidence type="ECO:0000256" key="3">
    <source>
        <dbReference type="ARBA" id="ARBA00023237"/>
    </source>
</evidence>
<organism evidence="5 6">
    <name type="scientific">Hymenobacter humi</name>
    <dbReference type="NCBI Taxonomy" id="1411620"/>
    <lineage>
        <taxon>Bacteria</taxon>
        <taxon>Pseudomonadati</taxon>
        <taxon>Bacteroidota</taxon>
        <taxon>Cytophagia</taxon>
        <taxon>Cytophagales</taxon>
        <taxon>Hymenobacteraceae</taxon>
        <taxon>Hymenobacter</taxon>
    </lineage>
</organism>
<name>A0ABW2U2D6_9BACT</name>
<gene>
    <name evidence="5" type="ORF">ACFQT0_07010</name>
</gene>
<dbReference type="RefSeq" id="WP_380205935.1">
    <property type="nucleotide sequence ID" value="NZ_JBHTEK010000001.1"/>
</dbReference>
<dbReference type="InterPro" id="IPR000531">
    <property type="entry name" value="Beta-barrel_TonB"/>
</dbReference>
<keyword evidence="2" id="KW-0472">Membrane</keyword>
<evidence type="ECO:0000313" key="6">
    <source>
        <dbReference type="Proteomes" id="UP001596513"/>
    </source>
</evidence>
<dbReference type="Proteomes" id="UP001596513">
    <property type="component" value="Unassembled WGS sequence"/>
</dbReference>
<dbReference type="InterPro" id="IPR036942">
    <property type="entry name" value="Beta-barrel_TonB_sf"/>
</dbReference>
<accession>A0ABW2U2D6</accession>
<comment type="subcellular location">
    <subcellularLocation>
        <location evidence="1">Cell outer membrane</location>
    </subcellularLocation>
</comment>
<keyword evidence="6" id="KW-1185">Reference proteome</keyword>
<dbReference type="Pfam" id="PF00593">
    <property type="entry name" value="TonB_dep_Rec_b-barrel"/>
    <property type="match status" value="1"/>
</dbReference>
<keyword evidence="3" id="KW-0998">Cell outer membrane</keyword>
<evidence type="ECO:0000256" key="1">
    <source>
        <dbReference type="ARBA" id="ARBA00004442"/>
    </source>
</evidence>
<dbReference type="SUPFAM" id="SSF56935">
    <property type="entry name" value="Porins"/>
    <property type="match status" value="1"/>
</dbReference>
<comment type="caution">
    <text evidence="5">The sequence shown here is derived from an EMBL/GenBank/DDBJ whole genome shotgun (WGS) entry which is preliminary data.</text>
</comment>
<dbReference type="EMBL" id="JBHTEK010000001">
    <property type="protein sequence ID" value="MFC7667194.1"/>
    <property type="molecule type" value="Genomic_DNA"/>
</dbReference>
<evidence type="ECO:0000256" key="2">
    <source>
        <dbReference type="ARBA" id="ARBA00023136"/>
    </source>
</evidence>
<evidence type="ECO:0000259" key="4">
    <source>
        <dbReference type="Pfam" id="PF00593"/>
    </source>
</evidence>
<evidence type="ECO:0000313" key="5">
    <source>
        <dbReference type="EMBL" id="MFC7667194.1"/>
    </source>
</evidence>
<dbReference type="Gene3D" id="2.40.170.20">
    <property type="entry name" value="TonB-dependent receptor, beta-barrel domain"/>
    <property type="match status" value="1"/>
</dbReference>
<proteinExistence type="predicted"/>
<keyword evidence="5" id="KW-0675">Receptor</keyword>
<protein>
    <submittedName>
        <fullName evidence="5">TonB-dependent receptor domain-containing protein</fullName>
    </submittedName>
</protein>
<feature type="domain" description="TonB-dependent receptor-like beta-barrel" evidence="4">
    <location>
        <begin position="2"/>
        <end position="94"/>
    </location>
</feature>
<reference evidence="6" key="1">
    <citation type="journal article" date="2019" name="Int. J. Syst. Evol. Microbiol.">
        <title>The Global Catalogue of Microorganisms (GCM) 10K type strain sequencing project: providing services to taxonomists for standard genome sequencing and annotation.</title>
        <authorList>
            <consortium name="The Broad Institute Genomics Platform"/>
            <consortium name="The Broad Institute Genome Sequencing Center for Infectious Disease"/>
            <person name="Wu L."/>
            <person name="Ma J."/>
        </authorList>
    </citation>
    <scope>NUCLEOTIDE SEQUENCE [LARGE SCALE GENOMIC DNA]</scope>
    <source>
        <strain evidence="6">JCM 19635</strain>
    </source>
</reference>
<sequence>MRWETNNQTNIGLDFGFLDNRFEGSIDLYQRQSPNLIAPVPVSLVSGTYESVNRNAASAYNRGVDFSLTSRNIRGTGTGLNWSTTLNVSAYKTRSSRWA</sequence>